<dbReference type="EMBL" id="CP019791">
    <property type="protein sequence ID" value="AQT68650.1"/>
    <property type="molecule type" value="Genomic_DNA"/>
</dbReference>
<evidence type="ECO:0000256" key="1">
    <source>
        <dbReference type="SAM" id="MobiDB-lite"/>
    </source>
</evidence>
<dbReference type="AlphaFoldDB" id="A0A1U9NM32"/>
<evidence type="ECO:0000313" key="3">
    <source>
        <dbReference type="Proteomes" id="UP000189674"/>
    </source>
</evidence>
<dbReference type="Proteomes" id="UP000189674">
    <property type="component" value="Chromosome"/>
</dbReference>
<organism evidence="2 3">
    <name type="scientific">Anaerohalosphaera lusitana</name>
    <dbReference type="NCBI Taxonomy" id="1936003"/>
    <lineage>
        <taxon>Bacteria</taxon>
        <taxon>Pseudomonadati</taxon>
        <taxon>Planctomycetota</taxon>
        <taxon>Phycisphaerae</taxon>
        <taxon>Sedimentisphaerales</taxon>
        <taxon>Anaerohalosphaeraceae</taxon>
        <taxon>Anaerohalosphaera</taxon>
    </lineage>
</organism>
<protein>
    <submittedName>
        <fullName evidence="2">Uncharacterized protein</fullName>
    </submittedName>
</protein>
<evidence type="ECO:0000313" key="2">
    <source>
        <dbReference type="EMBL" id="AQT68650.1"/>
    </source>
</evidence>
<proteinExistence type="predicted"/>
<dbReference type="RefSeq" id="WP_146661848.1">
    <property type="nucleotide sequence ID" value="NZ_CP019791.1"/>
</dbReference>
<feature type="region of interest" description="Disordered" evidence="1">
    <location>
        <begin position="112"/>
        <end position="132"/>
    </location>
</feature>
<dbReference type="STRING" id="1936003.STSP2_01819"/>
<name>A0A1U9NM32_9BACT</name>
<feature type="compositionally biased region" description="Acidic residues" evidence="1">
    <location>
        <begin position="118"/>
        <end position="132"/>
    </location>
</feature>
<dbReference type="KEGG" id="alus:STSP2_01819"/>
<dbReference type="PROSITE" id="PS51257">
    <property type="entry name" value="PROKAR_LIPOPROTEIN"/>
    <property type="match status" value="1"/>
</dbReference>
<keyword evidence="3" id="KW-1185">Reference proteome</keyword>
<sequence>MAYKGLKNRAIQTIACLLLLAAAVLVSGCNRYWYQSGISFDQAVQDWEDCEAELRKRSTLDNRWSSYPVEFEKACMKQKGYELLREGKLPLTAKRQDPESVDLVNFGVAGELDNGDATLEDSDEPEGDLDVY</sequence>
<gene>
    <name evidence="2" type="ORF">STSP2_01819</name>
</gene>
<reference evidence="3" key="1">
    <citation type="submission" date="2017-02" db="EMBL/GenBank/DDBJ databases">
        <title>Comparative genomics and description of representatives of a novel lineage of planctomycetes thriving in anoxic sediments.</title>
        <authorList>
            <person name="Spring S."/>
            <person name="Bunk B."/>
            <person name="Sproer C."/>
        </authorList>
    </citation>
    <scope>NUCLEOTIDE SEQUENCE [LARGE SCALE GENOMIC DNA]</scope>
    <source>
        <strain evidence="3">ST-NAGAB-D1</strain>
    </source>
</reference>
<accession>A0A1U9NM32</accession>